<dbReference type="InterPro" id="IPR019004">
    <property type="entry name" value="YqeY/Aim41"/>
</dbReference>
<dbReference type="RefSeq" id="WP_188574086.1">
    <property type="nucleotide sequence ID" value="NZ_BMDZ01000001.1"/>
</dbReference>
<dbReference type="InterPro" id="IPR003789">
    <property type="entry name" value="Asn/Gln_tRNA_amidoTrase-B-like"/>
</dbReference>
<comment type="caution">
    <text evidence="1">The sequence shown here is derived from an EMBL/GenBank/DDBJ whole genome shotgun (WGS) entry which is preliminary data.</text>
</comment>
<dbReference type="Pfam" id="PF09424">
    <property type="entry name" value="YqeY"/>
    <property type="match status" value="1"/>
</dbReference>
<gene>
    <name evidence="1" type="ORF">GCM10011505_02030</name>
</gene>
<accession>A0ABQ1I8M6</accession>
<dbReference type="Proteomes" id="UP000603352">
    <property type="component" value="Unassembled WGS sequence"/>
</dbReference>
<protein>
    <submittedName>
        <fullName evidence="1">Aspartyl-tRNA amidotransferase subunit B</fullName>
    </submittedName>
</protein>
<dbReference type="InterPro" id="IPR042184">
    <property type="entry name" value="YqeY/Aim41_N"/>
</dbReference>
<name>A0ABQ1I8M6_9PROT</name>
<dbReference type="EMBL" id="BMDZ01000001">
    <property type="protein sequence ID" value="GGB24331.1"/>
    <property type="molecule type" value="Genomic_DNA"/>
</dbReference>
<dbReference type="SUPFAM" id="SSF89095">
    <property type="entry name" value="GatB/YqeY motif"/>
    <property type="match status" value="1"/>
</dbReference>
<evidence type="ECO:0000313" key="2">
    <source>
        <dbReference type="Proteomes" id="UP000603352"/>
    </source>
</evidence>
<dbReference type="InterPro" id="IPR023168">
    <property type="entry name" value="GatB_Yqey_C_2"/>
</dbReference>
<dbReference type="Gene3D" id="1.10.10.410">
    <property type="match status" value="1"/>
</dbReference>
<sequence length="152" mass="17053">MIRARLKDALKQTEAQGRDDELAVLRLIRTAIRDRDAAAHLKGRNGIDDNEILDMLRTMLRQRDESIRAYEQSGRIELVEQELHEQDVIRGFLPPQMSDDEIDAAVRATVAACCAKGLKDMGRTLDALRSAYGPEMDLSSASAKVKRMLRGC</sequence>
<dbReference type="PANTHER" id="PTHR28055">
    <property type="entry name" value="ALTERED INHERITANCE OF MITOCHONDRIA PROTEIN 41, MITOCHONDRIAL"/>
    <property type="match status" value="1"/>
</dbReference>
<organism evidence="1 2">
    <name type="scientific">Tistrella bauzanensis</name>
    <dbReference type="NCBI Taxonomy" id="657419"/>
    <lineage>
        <taxon>Bacteria</taxon>
        <taxon>Pseudomonadati</taxon>
        <taxon>Pseudomonadota</taxon>
        <taxon>Alphaproteobacteria</taxon>
        <taxon>Geminicoccales</taxon>
        <taxon>Geminicoccaceae</taxon>
        <taxon>Tistrella</taxon>
    </lineage>
</organism>
<dbReference type="Gene3D" id="1.10.1510.10">
    <property type="entry name" value="Uncharacterised protein YqeY/AIM41 PF09424, N-terminal domain"/>
    <property type="match status" value="1"/>
</dbReference>
<keyword evidence="2" id="KW-1185">Reference proteome</keyword>
<dbReference type="PANTHER" id="PTHR28055:SF1">
    <property type="entry name" value="ALTERED INHERITANCE OF MITOCHONDRIA PROTEIN 41, MITOCHONDRIAL"/>
    <property type="match status" value="1"/>
</dbReference>
<evidence type="ECO:0000313" key="1">
    <source>
        <dbReference type="EMBL" id="GGB24331.1"/>
    </source>
</evidence>
<reference evidence="2" key="1">
    <citation type="journal article" date="2019" name="Int. J. Syst. Evol. Microbiol.">
        <title>The Global Catalogue of Microorganisms (GCM) 10K type strain sequencing project: providing services to taxonomists for standard genome sequencing and annotation.</title>
        <authorList>
            <consortium name="The Broad Institute Genomics Platform"/>
            <consortium name="The Broad Institute Genome Sequencing Center for Infectious Disease"/>
            <person name="Wu L."/>
            <person name="Ma J."/>
        </authorList>
    </citation>
    <scope>NUCLEOTIDE SEQUENCE [LARGE SCALE GENOMIC DNA]</scope>
    <source>
        <strain evidence="2">CGMCC 1.10188</strain>
    </source>
</reference>
<proteinExistence type="predicted"/>